<evidence type="ECO:0000256" key="6">
    <source>
        <dbReference type="ARBA" id="ARBA00023027"/>
    </source>
</evidence>
<dbReference type="Gene3D" id="2.60.200.30">
    <property type="entry name" value="Probable inorganic polyphosphate/atp-NAD kinase, domain 2"/>
    <property type="match status" value="1"/>
</dbReference>
<dbReference type="InterPro" id="IPR017438">
    <property type="entry name" value="ATP-NAD_kinase_N"/>
</dbReference>
<dbReference type="HAMAP" id="MF_00361">
    <property type="entry name" value="NAD_kinase"/>
    <property type="match status" value="1"/>
</dbReference>
<evidence type="ECO:0000256" key="2">
    <source>
        <dbReference type="ARBA" id="ARBA00012120"/>
    </source>
</evidence>
<reference evidence="8" key="1">
    <citation type="submission" date="2020-11" db="EMBL/GenBank/DDBJ databases">
        <authorList>
            <person name="Tran Van P."/>
        </authorList>
    </citation>
    <scope>NUCLEOTIDE SEQUENCE</scope>
</reference>
<keyword evidence="4" id="KW-0418">Kinase</keyword>
<dbReference type="SUPFAM" id="SSF111331">
    <property type="entry name" value="NAD kinase/diacylglycerol kinase-like"/>
    <property type="match status" value="1"/>
</dbReference>
<dbReference type="Gene3D" id="3.40.50.10330">
    <property type="entry name" value="Probable inorganic polyphosphate/atp-NAD kinase, domain 1"/>
    <property type="match status" value="1"/>
</dbReference>
<keyword evidence="3" id="KW-0808">Transferase</keyword>
<accession>A0A7R8W2F7</accession>
<feature type="compositionally biased region" description="Acidic residues" evidence="7">
    <location>
        <begin position="602"/>
        <end position="613"/>
    </location>
</feature>
<dbReference type="Pfam" id="PF20143">
    <property type="entry name" value="NAD_kinase_C"/>
    <property type="match status" value="1"/>
</dbReference>
<evidence type="ECO:0000256" key="1">
    <source>
        <dbReference type="ARBA" id="ARBA00010995"/>
    </source>
</evidence>
<dbReference type="AlphaFoldDB" id="A0A7R8W2F7"/>
<evidence type="ECO:0000256" key="7">
    <source>
        <dbReference type="SAM" id="MobiDB-lite"/>
    </source>
</evidence>
<evidence type="ECO:0000313" key="8">
    <source>
        <dbReference type="EMBL" id="CAD7223094.1"/>
    </source>
</evidence>
<feature type="region of interest" description="Disordered" evidence="7">
    <location>
        <begin position="582"/>
        <end position="613"/>
    </location>
</feature>
<dbReference type="PANTHER" id="PTHR20275:SF0">
    <property type="entry name" value="NAD KINASE"/>
    <property type="match status" value="1"/>
</dbReference>
<dbReference type="InterPro" id="IPR016064">
    <property type="entry name" value="NAD/diacylglycerol_kinase_sf"/>
</dbReference>
<dbReference type="FunFam" id="2.60.200.30:FF:000003">
    <property type="entry name" value="NAD kinase b"/>
    <property type="match status" value="1"/>
</dbReference>
<comment type="similarity">
    <text evidence="1">Belongs to the NAD kinase family.</text>
</comment>
<dbReference type="EC" id="2.7.1.23" evidence="2"/>
<proteinExistence type="inferred from homology"/>
<sequence>MSEEEGVGKSPPPIPEQPSIPKASVVKEVVNPPNPTLRSREDNVPKILMFRSKGPVFRSKSADYNSICGSRVSSSGHVFRRTRSLNAPSPVQQFGPCGRIMKNSAMVMTIQDPASQRLVWYKAPLTVLVVKKVRDASVHHPFIQLVSWLIHEKRMVVTVEASVMQDPLLRQNPGFMAVKDKLTTFQEGEDDLTDRIDFIICLGGDGTLLYASSLFQQSVPPIMAFHLGSLGFLAPFEFDGFRAEVTKTLDGDVPLTLRSRLRCLVIKKSSLTGASPPPPAQLGTAPSTGATSSNAALPAKSHLVLNEVVIDRGPSPYLCNIDLFLDGKHITSVQGDGLIVSTPTGSTAYAVAAGASMIHPSVPAIMVTPICPHSLSFRPIVVPAGVELKISVSPESRNTTWISFDGRNRQELLHGDSLRVTTSIYPVPSICAQDQIADWFESLAECLHWNLRQKQKLVPSKRTQSAANQEKSPAILTEIATALIQEQRNEEPSCKSYASSNSTIWKSCTFDENEISTSASPLDVRVRSSFDDFSDSGGCSLDDSVECYDRAESTDSGYPPDTSVTSITVKSEILEVTTAHIPAAAGSGRATSEISGQKSLVIDEEDEEDEGEG</sequence>
<dbReference type="InterPro" id="IPR017437">
    <property type="entry name" value="ATP-NAD_kinase_PpnK-typ_C"/>
</dbReference>
<dbReference type="GO" id="GO:0006741">
    <property type="term" value="P:NADP+ biosynthetic process"/>
    <property type="evidence" value="ECO:0007669"/>
    <property type="project" value="InterPro"/>
</dbReference>
<dbReference type="Pfam" id="PF01513">
    <property type="entry name" value="NAD_kinase"/>
    <property type="match status" value="1"/>
</dbReference>
<dbReference type="PANTHER" id="PTHR20275">
    <property type="entry name" value="NAD KINASE"/>
    <property type="match status" value="1"/>
</dbReference>
<feature type="compositionally biased region" description="Polar residues" evidence="7">
    <location>
        <begin position="284"/>
        <end position="293"/>
    </location>
</feature>
<evidence type="ECO:0000256" key="5">
    <source>
        <dbReference type="ARBA" id="ARBA00022857"/>
    </source>
</evidence>
<name>A0A7R8W2F7_9CRUS</name>
<feature type="region of interest" description="Disordered" evidence="7">
    <location>
        <begin position="273"/>
        <end position="293"/>
    </location>
</feature>
<protein>
    <recommendedName>
        <fullName evidence="2">NAD(+) kinase</fullName>
        <ecNumber evidence="2">2.7.1.23</ecNumber>
    </recommendedName>
</protein>
<keyword evidence="5" id="KW-0521">NADP</keyword>
<organism evidence="8">
    <name type="scientific">Cyprideis torosa</name>
    <dbReference type="NCBI Taxonomy" id="163714"/>
    <lineage>
        <taxon>Eukaryota</taxon>
        <taxon>Metazoa</taxon>
        <taxon>Ecdysozoa</taxon>
        <taxon>Arthropoda</taxon>
        <taxon>Crustacea</taxon>
        <taxon>Oligostraca</taxon>
        <taxon>Ostracoda</taxon>
        <taxon>Podocopa</taxon>
        <taxon>Podocopida</taxon>
        <taxon>Cytherocopina</taxon>
        <taxon>Cytheroidea</taxon>
        <taxon>Cytherideidae</taxon>
        <taxon>Cyprideis</taxon>
    </lineage>
</organism>
<evidence type="ECO:0000256" key="4">
    <source>
        <dbReference type="ARBA" id="ARBA00022777"/>
    </source>
</evidence>
<keyword evidence="6" id="KW-0520">NAD</keyword>
<dbReference type="GO" id="GO:0003951">
    <property type="term" value="F:NAD+ kinase activity"/>
    <property type="evidence" value="ECO:0007669"/>
    <property type="project" value="UniProtKB-EC"/>
</dbReference>
<evidence type="ECO:0000256" key="3">
    <source>
        <dbReference type="ARBA" id="ARBA00022679"/>
    </source>
</evidence>
<feature type="compositionally biased region" description="Polar residues" evidence="7">
    <location>
        <begin position="589"/>
        <end position="598"/>
    </location>
</feature>
<gene>
    <name evidence="8" type="ORF">CTOB1V02_LOCUS1089</name>
</gene>
<dbReference type="InterPro" id="IPR002504">
    <property type="entry name" value="NADK"/>
</dbReference>
<dbReference type="GO" id="GO:0019674">
    <property type="term" value="P:NAD+ metabolic process"/>
    <property type="evidence" value="ECO:0007669"/>
    <property type="project" value="InterPro"/>
</dbReference>
<feature type="region of interest" description="Disordered" evidence="7">
    <location>
        <begin position="1"/>
        <end position="40"/>
    </location>
</feature>
<dbReference type="EMBL" id="OB660149">
    <property type="protein sequence ID" value="CAD7223094.1"/>
    <property type="molecule type" value="Genomic_DNA"/>
</dbReference>
<dbReference type="OrthoDB" id="24581at2759"/>